<dbReference type="Pfam" id="PF16124">
    <property type="entry name" value="RecQ_Zn_bind"/>
    <property type="match status" value="1"/>
</dbReference>
<dbReference type="SMART" id="SM00487">
    <property type="entry name" value="DEXDc"/>
    <property type="match status" value="1"/>
</dbReference>
<keyword evidence="2" id="KW-0479">Metal-binding</keyword>
<dbReference type="InterPro" id="IPR027417">
    <property type="entry name" value="P-loop_NTPase"/>
</dbReference>
<accession>A0A6J4HPK5</accession>
<protein>
    <recommendedName>
        <fullName evidence="11">ATP-dependent DNA helicase RecQ</fullName>
        <ecNumber evidence="10">5.6.2.4</ecNumber>
    </recommendedName>
    <alternativeName>
        <fullName evidence="12">DNA 3'-5' helicase RecQ</fullName>
    </alternativeName>
</protein>
<dbReference type="GO" id="GO:0046872">
    <property type="term" value="F:metal ion binding"/>
    <property type="evidence" value="ECO:0007669"/>
    <property type="project" value="UniProtKB-KW"/>
</dbReference>
<dbReference type="SUPFAM" id="SSF52540">
    <property type="entry name" value="P-loop containing nucleoside triphosphate hydrolases"/>
    <property type="match status" value="1"/>
</dbReference>
<dbReference type="PROSITE" id="PS51194">
    <property type="entry name" value="HELICASE_CTER"/>
    <property type="match status" value="1"/>
</dbReference>
<evidence type="ECO:0000256" key="6">
    <source>
        <dbReference type="ARBA" id="ARBA00022840"/>
    </source>
</evidence>
<dbReference type="EMBL" id="CADCTC010000062">
    <property type="protein sequence ID" value="CAA9229949.1"/>
    <property type="molecule type" value="Genomic_DNA"/>
</dbReference>
<organism evidence="15">
    <name type="scientific">uncultured Chloroflexota bacterium</name>
    <dbReference type="NCBI Taxonomy" id="166587"/>
    <lineage>
        <taxon>Bacteria</taxon>
        <taxon>Bacillati</taxon>
        <taxon>Chloroflexota</taxon>
        <taxon>environmental samples</taxon>
    </lineage>
</organism>
<keyword evidence="6" id="KW-0067">ATP-binding</keyword>
<comment type="catalytic activity">
    <reaction evidence="9">
        <text>Couples ATP hydrolysis with the unwinding of duplex DNA by translocating in the 3'-5' direction.</text>
        <dbReference type="EC" id="5.6.2.4"/>
    </reaction>
</comment>
<gene>
    <name evidence="15" type="ORF">AVDCRST_MAG77-951</name>
</gene>
<dbReference type="InterPro" id="IPR036388">
    <property type="entry name" value="WH-like_DNA-bd_sf"/>
</dbReference>
<evidence type="ECO:0000256" key="5">
    <source>
        <dbReference type="ARBA" id="ARBA00022806"/>
    </source>
</evidence>
<dbReference type="PANTHER" id="PTHR13710">
    <property type="entry name" value="DNA HELICASE RECQ FAMILY MEMBER"/>
    <property type="match status" value="1"/>
</dbReference>
<keyword evidence="7" id="KW-0238">DNA-binding</keyword>
<sequence length="650" mass="69850">MATTPTTPGATDEEIVAAVRSRFGLDVRDAQLALIRRIVAGQNALGVMPTGSGKSLAFQAAGALMDGTVLVVSPLLSLMRDQVEKLRSTLRAARLDSSLERAESDDVLRRLGAGELDLLYVAPERLANERFLAALGRARVAAVAVDEAHCISAWGHDFRPDYLRLPILLEALGNPPVLALTATAPPAVERDIAADLHIPPLGVVNTGARRPNLALRAELCLDAARDDRVLALVSDAPDAPTIVYALRQADTERLAEQLAAAGIRAAAYHAGLDSAVREQVQDRFLANDLACIVATVAFGMGVDKPDVRRVIHAHAPRSLEGYVQEVGRAGRDGAPATGTLLYDDADLVALGNFVDAKAPDGDQVRAALNLAFAPANRETSDVIAFSPYAVGDATDVDPLAVRTLFARLELRGVVRALTPAFDEYQLPLSPDPASIAGQLGQEDARLWAAVLAAGKRGRTWLTVSVSAAVQAAGLRYGDVRRVLRRVEDEELLQVRASGALHRYQVLRRPDRETDLPALLRSVEEGVEGEHHRLDAVRGYVLARGCRQARALAYLGETDAAPCGICDLCVGEPPIDQSELRPQDWRATFNPSTVRDMAQLSKDGPDPVGIARALCQVLTPRSRPYRRHPAWGRLERAPYPEVLAAVRDALG</sequence>
<evidence type="ECO:0000256" key="12">
    <source>
        <dbReference type="ARBA" id="ARBA00044550"/>
    </source>
</evidence>
<dbReference type="InterPro" id="IPR004589">
    <property type="entry name" value="DNA_helicase_ATP-dep_RecQ"/>
</dbReference>
<keyword evidence="4" id="KW-0378">Hydrolase</keyword>
<dbReference type="Pfam" id="PF00270">
    <property type="entry name" value="DEAD"/>
    <property type="match status" value="1"/>
</dbReference>
<evidence type="ECO:0000256" key="10">
    <source>
        <dbReference type="ARBA" id="ARBA00034808"/>
    </source>
</evidence>
<reference evidence="15" key="1">
    <citation type="submission" date="2020-02" db="EMBL/GenBank/DDBJ databases">
        <authorList>
            <person name="Meier V. D."/>
        </authorList>
    </citation>
    <scope>NUCLEOTIDE SEQUENCE</scope>
    <source>
        <strain evidence="15">AVDCRST_MAG77</strain>
    </source>
</reference>
<dbReference type="GO" id="GO:0006310">
    <property type="term" value="P:DNA recombination"/>
    <property type="evidence" value="ECO:0007669"/>
    <property type="project" value="InterPro"/>
</dbReference>
<dbReference type="Gene3D" id="1.10.10.10">
    <property type="entry name" value="Winged helix-like DNA-binding domain superfamily/Winged helix DNA-binding domain"/>
    <property type="match status" value="1"/>
</dbReference>
<dbReference type="PROSITE" id="PS51192">
    <property type="entry name" value="HELICASE_ATP_BIND_1"/>
    <property type="match status" value="1"/>
</dbReference>
<dbReference type="InterPro" id="IPR011545">
    <property type="entry name" value="DEAD/DEAH_box_helicase_dom"/>
</dbReference>
<feature type="domain" description="Helicase ATP-binding" evidence="13">
    <location>
        <begin position="35"/>
        <end position="202"/>
    </location>
</feature>
<dbReference type="SMART" id="SM00490">
    <property type="entry name" value="HELICc"/>
    <property type="match status" value="1"/>
</dbReference>
<dbReference type="GO" id="GO:0043138">
    <property type="term" value="F:3'-5' DNA helicase activity"/>
    <property type="evidence" value="ECO:0007669"/>
    <property type="project" value="UniProtKB-EC"/>
</dbReference>
<evidence type="ECO:0000313" key="15">
    <source>
        <dbReference type="EMBL" id="CAA9229949.1"/>
    </source>
</evidence>
<dbReference type="GO" id="GO:0009378">
    <property type="term" value="F:four-way junction helicase activity"/>
    <property type="evidence" value="ECO:0007669"/>
    <property type="project" value="TreeGrafter"/>
</dbReference>
<evidence type="ECO:0000256" key="1">
    <source>
        <dbReference type="ARBA" id="ARBA00005446"/>
    </source>
</evidence>
<dbReference type="PANTHER" id="PTHR13710:SF105">
    <property type="entry name" value="ATP-DEPENDENT DNA HELICASE Q1"/>
    <property type="match status" value="1"/>
</dbReference>
<evidence type="ECO:0000259" key="14">
    <source>
        <dbReference type="PROSITE" id="PS51194"/>
    </source>
</evidence>
<dbReference type="InterPro" id="IPR032284">
    <property type="entry name" value="RecQ_Zn-bd"/>
</dbReference>
<keyword evidence="3" id="KW-0547">Nucleotide-binding</keyword>
<dbReference type="InterPro" id="IPR014001">
    <property type="entry name" value="Helicase_ATP-bd"/>
</dbReference>
<dbReference type="EC" id="5.6.2.4" evidence="10"/>
<dbReference type="GO" id="GO:0005737">
    <property type="term" value="C:cytoplasm"/>
    <property type="evidence" value="ECO:0007669"/>
    <property type="project" value="TreeGrafter"/>
</dbReference>
<name>A0A6J4HPK5_9CHLR</name>
<dbReference type="AlphaFoldDB" id="A0A6J4HPK5"/>
<dbReference type="NCBIfam" id="TIGR00614">
    <property type="entry name" value="recQ_fam"/>
    <property type="match status" value="1"/>
</dbReference>
<evidence type="ECO:0000256" key="2">
    <source>
        <dbReference type="ARBA" id="ARBA00022723"/>
    </source>
</evidence>
<comment type="similarity">
    <text evidence="1">Belongs to the helicase family. RecQ subfamily.</text>
</comment>
<evidence type="ECO:0000256" key="3">
    <source>
        <dbReference type="ARBA" id="ARBA00022741"/>
    </source>
</evidence>
<feature type="domain" description="Helicase C-terminal" evidence="14">
    <location>
        <begin position="224"/>
        <end position="372"/>
    </location>
</feature>
<dbReference type="Gene3D" id="3.40.50.300">
    <property type="entry name" value="P-loop containing nucleotide triphosphate hydrolases"/>
    <property type="match status" value="2"/>
</dbReference>
<dbReference type="GO" id="GO:0016787">
    <property type="term" value="F:hydrolase activity"/>
    <property type="evidence" value="ECO:0007669"/>
    <property type="project" value="UniProtKB-KW"/>
</dbReference>
<dbReference type="GO" id="GO:0030894">
    <property type="term" value="C:replisome"/>
    <property type="evidence" value="ECO:0007669"/>
    <property type="project" value="TreeGrafter"/>
</dbReference>
<evidence type="ECO:0000256" key="11">
    <source>
        <dbReference type="ARBA" id="ARBA00044535"/>
    </source>
</evidence>
<dbReference type="GO" id="GO:0005524">
    <property type="term" value="F:ATP binding"/>
    <property type="evidence" value="ECO:0007669"/>
    <property type="project" value="UniProtKB-KW"/>
</dbReference>
<evidence type="ECO:0000256" key="7">
    <source>
        <dbReference type="ARBA" id="ARBA00023125"/>
    </source>
</evidence>
<evidence type="ECO:0000256" key="8">
    <source>
        <dbReference type="ARBA" id="ARBA00023235"/>
    </source>
</evidence>
<evidence type="ECO:0000256" key="9">
    <source>
        <dbReference type="ARBA" id="ARBA00034617"/>
    </source>
</evidence>
<dbReference type="GO" id="GO:0006281">
    <property type="term" value="P:DNA repair"/>
    <property type="evidence" value="ECO:0007669"/>
    <property type="project" value="TreeGrafter"/>
</dbReference>
<keyword evidence="5 15" id="KW-0347">Helicase</keyword>
<dbReference type="InterPro" id="IPR001650">
    <property type="entry name" value="Helicase_C-like"/>
</dbReference>
<dbReference type="GO" id="GO:0003677">
    <property type="term" value="F:DNA binding"/>
    <property type="evidence" value="ECO:0007669"/>
    <property type="project" value="UniProtKB-KW"/>
</dbReference>
<dbReference type="GO" id="GO:0043590">
    <property type="term" value="C:bacterial nucleoid"/>
    <property type="evidence" value="ECO:0007669"/>
    <property type="project" value="TreeGrafter"/>
</dbReference>
<dbReference type="CDD" id="cd17920">
    <property type="entry name" value="DEXHc_RecQ"/>
    <property type="match status" value="1"/>
</dbReference>
<evidence type="ECO:0000259" key="13">
    <source>
        <dbReference type="PROSITE" id="PS51192"/>
    </source>
</evidence>
<proteinExistence type="inferred from homology"/>
<keyword evidence="8" id="KW-0413">Isomerase</keyword>
<evidence type="ECO:0000256" key="4">
    <source>
        <dbReference type="ARBA" id="ARBA00022801"/>
    </source>
</evidence>
<dbReference type="Pfam" id="PF00271">
    <property type="entry name" value="Helicase_C"/>
    <property type="match status" value="1"/>
</dbReference>